<evidence type="ECO:0000313" key="3">
    <source>
        <dbReference type="EMBL" id="GBG25237.1"/>
    </source>
</evidence>
<feature type="compositionally biased region" description="Basic and acidic residues" evidence="1">
    <location>
        <begin position="285"/>
        <end position="299"/>
    </location>
</feature>
<dbReference type="AlphaFoldDB" id="A0A2R5G2I5"/>
<feature type="transmembrane region" description="Helical" evidence="2">
    <location>
        <begin position="24"/>
        <end position="49"/>
    </location>
</feature>
<dbReference type="InterPro" id="IPR018723">
    <property type="entry name" value="DUF2254_membrane"/>
</dbReference>
<dbReference type="Proteomes" id="UP000241890">
    <property type="component" value="Unassembled WGS sequence"/>
</dbReference>
<dbReference type="EMBL" id="BEYU01000012">
    <property type="protein sequence ID" value="GBG25237.1"/>
    <property type="molecule type" value="Genomic_DNA"/>
</dbReference>
<accession>A0A2R5G2I5</accession>
<keyword evidence="4" id="KW-1185">Reference proteome</keyword>
<keyword evidence="2" id="KW-1133">Transmembrane helix</keyword>
<feature type="region of interest" description="Disordered" evidence="1">
    <location>
        <begin position="500"/>
        <end position="537"/>
    </location>
</feature>
<sequence length="559" mass="61548">MGSGVLPKWRPQLSNILHSLTTTFYLLPLISMVLNAALAALMCYASIFIDPDTAFELSPQDCHACVLIWNGSASDANDLLSMVSGACISIATLTFSLSVVALNMASTNLSPRLLDNFLKDPISKLSFAVTLSTWCYCFVTRANTIQESDHSEEFVPIIAMNVLGLHVAAVMCTFVYFIQYFVNSLRLENILVKASASAWNAVLRLRLLEESDEEMELPHVPPGAHRALADSSGYVTAFCLDKILNRALELDVIIRYSCHNGEFVTEGTLIAWVWPRDGDSEALERRINDSHPKESKKSPFEGSMKTHVADSQRAGDAKNHIARVLWKLANDGVMLSASRARENDVSLGVQQLADIATRALSPGVNDPQTAIQAMDSLSVVFSRLTISAFSRNVAKDDEGRVRLVGPVRGFPYLLSISMESIRCYGSSDASVVRRAMYFLGDIGAIAARVRRQNRADVIKEHLAQWELRAQDTFGTSSVEYSTIYEVYEHALHLIETATSARVPEDEDPKHHNDEVLEGQEEEDDENGNGRPQVYDIVPPSVPEPVAAIVDGISNLTTLV</sequence>
<evidence type="ECO:0008006" key="5">
    <source>
        <dbReference type="Google" id="ProtNLM"/>
    </source>
</evidence>
<evidence type="ECO:0000256" key="2">
    <source>
        <dbReference type="SAM" id="Phobius"/>
    </source>
</evidence>
<organism evidence="3 4">
    <name type="scientific">Hondaea fermentalgiana</name>
    <dbReference type="NCBI Taxonomy" id="2315210"/>
    <lineage>
        <taxon>Eukaryota</taxon>
        <taxon>Sar</taxon>
        <taxon>Stramenopiles</taxon>
        <taxon>Bigyra</taxon>
        <taxon>Labyrinthulomycetes</taxon>
        <taxon>Thraustochytrida</taxon>
        <taxon>Thraustochytriidae</taxon>
        <taxon>Hondaea</taxon>
    </lineage>
</organism>
<feature type="transmembrane region" description="Helical" evidence="2">
    <location>
        <begin position="154"/>
        <end position="178"/>
    </location>
</feature>
<protein>
    <recommendedName>
        <fullName evidence="5">DUF2254 domain-containing protein</fullName>
    </recommendedName>
</protein>
<keyword evidence="2" id="KW-0812">Transmembrane</keyword>
<keyword evidence="2" id="KW-0472">Membrane</keyword>
<dbReference type="Pfam" id="PF10011">
    <property type="entry name" value="DUF2254"/>
    <property type="match status" value="2"/>
</dbReference>
<proteinExistence type="predicted"/>
<gene>
    <name evidence="3" type="ORF">FCC1311_014542</name>
</gene>
<dbReference type="OrthoDB" id="205122at2759"/>
<name>A0A2R5G2I5_9STRA</name>
<comment type="caution">
    <text evidence="3">The sequence shown here is derived from an EMBL/GenBank/DDBJ whole genome shotgun (WGS) entry which is preliminary data.</text>
</comment>
<feature type="compositionally biased region" description="Acidic residues" evidence="1">
    <location>
        <begin position="515"/>
        <end position="526"/>
    </location>
</feature>
<feature type="transmembrane region" description="Helical" evidence="2">
    <location>
        <begin position="79"/>
        <end position="104"/>
    </location>
</feature>
<evidence type="ECO:0000256" key="1">
    <source>
        <dbReference type="SAM" id="MobiDB-lite"/>
    </source>
</evidence>
<reference evidence="3 4" key="1">
    <citation type="submission" date="2017-12" db="EMBL/GenBank/DDBJ databases">
        <title>Sequencing, de novo assembly and annotation of complete genome of a new Thraustochytrid species, strain FCC1311.</title>
        <authorList>
            <person name="Sedici K."/>
            <person name="Godart F."/>
            <person name="Aiese Cigliano R."/>
            <person name="Sanseverino W."/>
            <person name="Barakat M."/>
            <person name="Ortet P."/>
            <person name="Marechal E."/>
            <person name="Cagnac O."/>
            <person name="Amato A."/>
        </authorList>
    </citation>
    <scope>NUCLEOTIDE SEQUENCE [LARGE SCALE GENOMIC DNA]</scope>
</reference>
<evidence type="ECO:0000313" key="4">
    <source>
        <dbReference type="Proteomes" id="UP000241890"/>
    </source>
</evidence>
<dbReference type="InParanoid" id="A0A2R5G2I5"/>
<feature type="region of interest" description="Disordered" evidence="1">
    <location>
        <begin position="285"/>
        <end position="313"/>
    </location>
</feature>